<organism evidence="1 2">
    <name type="scientific">Arthrobotrys flagrans</name>
    <name type="common">Nematode-trapping fungus</name>
    <name type="synonym">Trichothecium flagrans</name>
    <dbReference type="NCBI Taxonomy" id="97331"/>
    <lineage>
        <taxon>Eukaryota</taxon>
        <taxon>Fungi</taxon>
        <taxon>Dikarya</taxon>
        <taxon>Ascomycota</taxon>
        <taxon>Pezizomycotina</taxon>
        <taxon>Orbiliomycetes</taxon>
        <taxon>Orbiliales</taxon>
        <taxon>Orbiliaceae</taxon>
        <taxon>Arthrobotrys</taxon>
    </lineage>
</organism>
<dbReference type="EMBL" id="SAEB01000001">
    <property type="protein sequence ID" value="RVD90205.1"/>
    <property type="molecule type" value="Genomic_DNA"/>
</dbReference>
<evidence type="ECO:0000313" key="2">
    <source>
        <dbReference type="Proteomes" id="UP000283090"/>
    </source>
</evidence>
<dbReference type="GeneID" id="93583492"/>
<dbReference type="AlphaFoldDB" id="A0A437AGD2"/>
<protein>
    <submittedName>
        <fullName evidence="1">Uncharacterized protein</fullName>
    </submittedName>
</protein>
<dbReference type="Proteomes" id="UP000283090">
    <property type="component" value="Unassembled WGS sequence"/>
</dbReference>
<dbReference type="VEuPathDB" id="FungiDB:DFL_001181"/>
<comment type="caution">
    <text evidence="1">The sequence shown here is derived from an EMBL/GenBank/DDBJ whole genome shotgun (WGS) entry which is preliminary data.</text>
</comment>
<name>A0A437AGD2_ARTFL</name>
<evidence type="ECO:0000313" key="1">
    <source>
        <dbReference type="EMBL" id="RVD90205.1"/>
    </source>
</evidence>
<dbReference type="OrthoDB" id="3775491at2759"/>
<accession>A0A437AGD2</accession>
<keyword evidence="2" id="KW-1185">Reference proteome</keyword>
<sequence>MIRTTRILFEIWNWTAGTSNVQLLNTIWGLLSTPEVSDPVNTVLTLDYHWDENRVKTHIKDHAKKMKEELITEIESLSQYSLRSKNK</sequence>
<dbReference type="STRING" id="97331.A0A437AGD2"/>
<dbReference type="RefSeq" id="XP_067495749.1">
    <property type="nucleotide sequence ID" value="XM_067629761.1"/>
</dbReference>
<gene>
    <name evidence="1" type="ORF">DFL_001181</name>
</gene>
<reference evidence="1 2" key="1">
    <citation type="submission" date="2019-01" db="EMBL/GenBank/DDBJ databases">
        <title>Intercellular communication is required for trap formation in the nematode-trapping fungus Duddingtonia flagrans.</title>
        <authorList>
            <person name="Youssar L."/>
            <person name="Wernet V."/>
            <person name="Hensel N."/>
            <person name="Hildebrandt H.-G."/>
            <person name="Fischer R."/>
        </authorList>
    </citation>
    <scope>NUCLEOTIDE SEQUENCE [LARGE SCALE GENOMIC DNA]</scope>
    <source>
        <strain evidence="1 2">CBS H-5679</strain>
    </source>
</reference>
<proteinExistence type="predicted"/>